<dbReference type="Pfam" id="PF00856">
    <property type="entry name" value="SET"/>
    <property type="match status" value="1"/>
</dbReference>
<dbReference type="SMART" id="SM00317">
    <property type="entry name" value="SET"/>
    <property type="match status" value="1"/>
</dbReference>
<dbReference type="GO" id="GO:0032259">
    <property type="term" value="P:methylation"/>
    <property type="evidence" value="ECO:0007669"/>
    <property type="project" value="UniProtKB-KW"/>
</dbReference>
<proteinExistence type="predicted"/>
<dbReference type="InterPro" id="IPR051760">
    <property type="entry name" value="KMT5A"/>
</dbReference>
<keyword evidence="2" id="KW-0489">Methyltransferase</keyword>
<name>A0A3S3P2V3_9ACAR</name>
<evidence type="ECO:0000313" key="3">
    <source>
        <dbReference type="Proteomes" id="UP000285301"/>
    </source>
</evidence>
<dbReference type="Proteomes" id="UP000285301">
    <property type="component" value="Unassembled WGS sequence"/>
</dbReference>
<gene>
    <name evidence="2" type="ORF">B4U79_05086</name>
</gene>
<dbReference type="PROSITE" id="PS50280">
    <property type="entry name" value="SET"/>
    <property type="match status" value="1"/>
</dbReference>
<dbReference type="PANTHER" id="PTHR46167:SF1">
    <property type="entry name" value="N-LYSINE METHYLTRANSFERASE KMT5A"/>
    <property type="match status" value="1"/>
</dbReference>
<accession>A0A3S3P2V3</accession>
<dbReference type="GO" id="GO:0043516">
    <property type="term" value="P:regulation of DNA damage response, signal transduction by p53 class mediator"/>
    <property type="evidence" value="ECO:0007669"/>
    <property type="project" value="TreeGrafter"/>
</dbReference>
<evidence type="ECO:0000259" key="1">
    <source>
        <dbReference type="PROSITE" id="PS50280"/>
    </source>
</evidence>
<sequence length="212" mass="24164">MKTKSRKKENCNGRNNTTNSSLCNNCGNGVKNGNHLITEYFPTLSRTRRVTAKALAAEQEKLITYYVANQCDPIDSFYVVDIKGKGKGVISATQIPKGHFVCEYAGDLIKKSEAQEREKMYELEGKGCYMYYFTWGGIHWCVDATEPSSRIGRLINHSRKSPNCKTRLFIHCNKPHLIFTALRDIQPKEEILYDYGENDKTAIEAHPWLNTT</sequence>
<dbReference type="SUPFAM" id="SSF82199">
    <property type="entry name" value="SET domain"/>
    <property type="match status" value="1"/>
</dbReference>
<dbReference type="PANTHER" id="PTHR46167">
    <property type="entry name" value="N-LYSINE METHYLTRANSFERASE KMT5A"/>
    <property type="match status" value="1"/>
</dbReference>
<feature type="domain" description="SET" evidence="1">
    <location>
        <begin position="75"/>
        <end position="196"/>
    </location>
</feature>
<dbReference type="AlphaFoldDB" id="A0A3S3P2V3"/>
<keyword evidence="2" id="KW-0808">Transferase</keyword>
<keyword evidence="3" id="KW-1185">Reference proteome</keyword>
<dbReference type="GO" id="GO:0005700">
    <property type="term" value="C:polytene chromosome"/>
    <property type="evidence" value="ECO:0007669"/>
    <property type="project" value="TreeGrafter"/>
</dbReference>
<dbReference type="GO" id="GO:0006357">
    <property type="term" value="P:regulation of transcription by RNA polymerase II"/>
    <property type="evidence" value="ECO:0007669"/>
    <property type="project" value="TreeGrafter"/>
</dbReference>
<dbReference type="Gene3D" id="2.170.270.10">
    <property type="entry name" value="SET domain"/>
    <property type="match status" value="1"/>
</dbReference>
<dbReference type="EMBL" id="NCKU01001950">
    <property type="protein sequence ID" value="RWS10834.1"/>
    <property type="molecule type" value="Genomic_DNA"/>
</dbReference>
<dbReference type="OrthoDB" id="5560686at2759"/>
<dbReference type="STRING" id="1965070.A0A3S3P2V3"/>
<organism evidence="2 3">
    <name type="scientific">Dinothrombium tinctorium</name>
    <dbReference type="NCBI Taxonomy" id="1965070"/>
    <lineage>
        <taxon>Eukaryota</taxon>
        <taxon>Metazoa</taxon>
        <taxon>Ecdysozoa</taxon>
        <taxon>Arthropoda</taxon>
        <taxon>Chelicerata</taxon>
        <taxon>Arachnida</taxon>
        <taxon>Acari</taxon>
        <taxon>Acariformes</taxon>
        <taxon>Trombidiformes</taxon>
        <taxon>Prostigmata</taxon>
        <taxon>Anystina</taxon>
        <taxon>Parasitengona</taxon>
        <taxon>Trombidioidea</taxon>
        <taxon>Trombidiidae</taxon>
        <taxon>Dinothrombium</taxon>
    </lineage>
</organism>
<comment type="caution">
    <text evidence="2">The sequence shown here is derived from an EMBL/GenBank/DDBJ whole genome shotgun (WGS) entry which is preliminary data.</text>
</comment>
<dbReference type="GO" id="GO:0042799">
    <property type="term" value="F:histone H4K20 methyltransferase activity"/>
    <property type="evidence" value="ECO:0007669"/>
    <property type="project" value="TreeGrafter"/>
</dbReference>
<dbReference type="InterPro" id="IPR046341">
    <property type="entry name" value="SET_dom_sf"/>
</dbReference>
<dbReference type="GO" id="GO:0005634">
    <property type="term" value="C:nucleus"/>
    <property type="evidence" value="ECO:0007669"/>
    <property type="project" value="TreeGrafter"/>
</dbReference>
<protein>
    <submittedName>
        <fullName evidence="2">N-lysine methyltransferase SETD8-like protein</fullName>
    </submittedName>
</protein>
<reference evidence="2 3" key="1">
    <citation type="journal article" date="2018" name="Gigascience">
        <title>Genomes of trombidid mites reveal novel predicted allergens and laterally-transferred genes associated with secondary metabolism.</title>
        <authorList>
            <person name="Dong X."/>
            <person name="Chaisiri K."/>
            <person name="Xia D."/>
            <person name="Armstrong S.D."/>
            <person name="Fang Y."/>
            <person name="Donnelly M.J."/>
            <person name="Kadowaki T."/>
            <person name="McGarry J.W."/>
            <person name="Darby A.C."/>
            <person name="Makepeace B.L."/>
        </authorList>
    </citation>
    <scope>NUCLEOTIDE SEQUENCE [LARGE SCALE GENOMIC DNA]</scope>
    <source>
        <strain evidence="2">UoL-WK</strain>
    </source>
</reference>
<dbReference type="InterPro" id="IPR001214">
    <property type="entry name" value="SET_dom"/>
</dbReference>
<evidence type="ECO:0000313" key="2">
    <source>
        <dbReference type="EMBL" id="RWS10834.1"/>
    </source>
</evidence>